<evidence type="ECO:0000313" key="3">
    <source>
        <dbReference type="Proteomes" id="UP001500416"/>
    </source>
</evidence>
<dbReference type="RefSeq" id="WP_343938532.1">
    <property type="nucleotide sequence ID" value="NZ_BAAABU010000025.1"/>
</dbReference>
<name>A0ABP3ECB3_9PSEU</name>
<dbReference type="EMBL" id="BAAABU010000025">
    <property type="protein sequence ID" value="GAA0256598.1"/>
    <property type="molecule type" value="Genomic_DNA"/>
</dbReference>
<sequence length="323" mass="35154">MVSRLLHEHAAADLLHSTLRPADDPARLSPADRVFGWTHPAGSGAHRAQLAVTRLTCPAAADAVTPIEPLTLPPLSTPKPAQGRFYLGRPDPDKGVTPLDPTLTGADWFTTGQIPRGRKVYPHQQWMENADPDTIRDRVRHRPPEGRSERDSQNSTLHDWIRPGATFTATVEFRDLSRIELGALLWLLDPDRTGHTGRPARFRLGHAKPLGFGSIHLRATAVTASTGTQIAHRLRTLGAQHPTTATGALAEEFEAAMSNNPPCRALLAAYRHAAAGFPADQDVHYPRAAPGDPGYDWFVANDKAKDRAQSLPPLGGPPLKERP</sequence>
<comment type="caution">
    <text evidence="2">The sequence shown here is derived from an EMBL/GenBank/DDBJ whole genome shotgun (WGS) entry which is preliminary data.</text>
</comment>
<organism evidence="2 3">
    <name type="scientific">Saccharothrix mutabilis subsp. mutabilis</name>
    <dbReference type="NCBI Taxonomy" id="66855"/>
    <lineage>
        <taxon>Bacteria</taxon>
        <taxon>Bacillati</taxon>
        <taxon>Actinomycetota</taxon>
        <taxon>Actinomycetes</taxon>
        <taxon>Pseudonocardiales</taxon>
        <taxon>Pseudonocardiaceae</taxon>
        <taxon>Saccharothrix</taxon>
    </lineage>
</organism>
<gene>
    <name evidence="2" type="ORF">GCM10010492_66890</name>
</gene>
<dbReference type="Proteomes" id="UP001500416">
    <property type="component" value="Unassembled WGS sequence"/>
</dbReference>
<reference evidence="3" key="1">
    <citation type="journal article" date="2019" name="Int. J. Syst. Evol. Microbiol.">
        <title>The Global Catalogue of Microorganisms (GCM) 10K type strain sequencing project: providing services to taxonomists for standard genome sequencing and annotation.</title>
        <authorList>
            <consortium name="The Broad Institute Genomics Platform"/>
            <consortium name="The Broad Institute Genome Sequencing Center for Infectious Disease"/>
            <person name="Wu L."/>
            <person name="Ma J."/>
        </authorList>
    </citation>
    <scope>NUCLEOTIDE SEQUENCE [LARGE SCALE GENOMIC DNA]</scope>
    <source>
        <strain evidence="3">JCM 3380</strain>
    </source>
</reference>
<evidence type="ECO:0008006" key="4">
    <source>
        <dbReference type="Google" id="ProtNLM"/>
    </source>
</evidence>
<keyword evidence="3" id="KW-1185">Reference proteome</keyword>
<feature type="region of interest" description="Disordered" evidence="1">
    <location>
        <begin position="88"/>
        <end position="109"/>
    </location>
</feature>
<feature type="compositionally biased region" description="Basic and acidic residues" evidence="1">
    <location>
        <begin position="133"/>
        <end position="152"/>
    </location>
</feature>
<proteinExistence type="predicted"/>
<accession>A0ABP3ECB3</accession>
<evidence type="ECO:0000256" key="1">
    <source>
        <dbReference type="SAM" id="MobiDB-lite"/>
    </source>
</evidence>
<protein>
    <recommendedName>
        <fullName evidence="4">CRISPR-associated protein</fullName>
    </recommendedName>
</protein>
<evidence type="ECO:0000313" key="2">
    <source>
        <dbReference type="EMBL" id="GAA0256598.1"/>
    </source>
</evidence>
<feature type="region of interest" description="Disordered" evidence="1">
    <location>
        <begin position="125"/>
        <end position="157"/>
    </location>
</feature>